<name>A0A328UE34_9FIRM</name>
<dbReference type="Pfam" id="PF26351">
    <property type="entry name" value="DUF8091"/>
    <property type="match status" value="1"/>
</dbReference>
<proteinExistence type="predicted"/>
<dbReference type="AlphaFoldDB" id="A0A328UE34"/>
<dbReference type="RefSeq" id="WP_112332796.1">
    <property type="nucleotide sequence ID" value="NZ_QLYR01000005.1"/>
</dbReference>
<dbReference type="InterPro" id="IPR058404">
    <property type="entry name" value="DUF8091"/>
</dbReference>
<organism evidence="2 3">
    <name type="scientific">Hydrogeniiclostridium mannosilyticum</name>
    <dbReference type="NCBI Taxonomy" id="2764322"/>
    <lineage>
        <taxon>Bacteria</taxon>
        <taxon>Bacillati</taxon>
        <taxon>Bacillota</taxon>
        <taxon>Clostridia</taxon>
        <taxon>Eubacteriales</taxon>
        <taxon>Acutalibacteraceae</taxon>
        <taxon>Hydrogeniiclostridium</taxon>
    </lineage>
</organism>
<sequence>MNTKNFEELCMQYGLRGKNGIGTLGEKGIHAVLKNYYQPDETLHEIHIGPYVADAVTGDGMILEIQTQAFSSMKKKLDAFLNSYEVTIIYPVASVRWVSHFDPESGVLSGRRKDRRHADEWQIFQELMSIREYLRRPNLHFLIALLQTEEYRMKGDRRNARYDRLPTALLKEVGIFSLRDYAHFLPNSLPTPFTTTDLSRCAGVSKADAQKALYTLNWAGAVERTGKRGNSYLYIKNPTVPG</sequence>
<evidence type="ECO:0000313" key="2">
    <source>
        <dbReference type="EMBL" id="RAQ28413.1"/>
    </source>
</evidence>
<keyword evidence="3" id="KW-1185">Reference proteome</keyword>
<protein>
    <recommendedName>
        <fullName evidence="1">DUF8091 domain-containing protein</fullName>
    </recommendedName>
</protein>
<dbReference type="Proteomes" id="UP000249377">
    <property type="component" value="Unassembled WGS sequence"/>
</dbReference>
<comment type="caution">
    <text evidence="2">The sequence shown here is derived from an EMBL/GenBank/DDBJ whole genome shotgun (WGS) entry which is preliminary data.</text>
</comment>
<dbReference type="EMBL" id="QLYR01000005">
    <property type="protein sequence ID" value="RAQ28413.1"/>
    <property type="molecule type" value="Genomic_DNA"/>
</dbReference>
<evidence type="ECO:0000313" key="3">
    <source>
        <dbReference type="Proteomes" id="UP000249377"/>
    </source>
</evidence>
<gene>
    <name evidence="2" type="ORF">DPQ25_08770</name>
</gene>
<reference evidence="2 3" key="1">
    <citation type="submission" date="2018-06" db="EMBL/GenBank/DDBJ databases">
        <title>Noncontiguous genome sequence of Ruminococcaceae bacterium ASD2818.</title>
        <authorList>
            <person name="Chaplin A.V."/>
            <person name="Sokolova S.R."/>
            <person name="Kochetkova T.O."/>
            <person name="Goltsov A.Y."/>
            <person name="Trofimov D.Y."/>
            <person name="Efimov B.A."/>
        </authorList>
    </citation>
    <scope>NUCLEOTIDE SEQUENCE [LARGE SCALE GENOMIC DNA]</scope>
    <source>
        <strain evidence="2 3">ASD2818</strain>
    </source>
</reference>
<evidence type="ECO:0000259" key="1">
    <source>
        <dbReference type="Pfam" id="PF26351"/>
    </source>
</evidence>
<feature type="domain" description="DUF8091" evidence="1">
    <location>
        <begin position="28"/>
        <end position="163"/>
    </location>
</feature>
<accession>A0A328UE34</accession>